<dbReference type="SUPFAM" id="SSF46785">
    <property type="entry name" value="Winged helix' DNA-binding domain"/>
    <property type="match status" value="1"/>
</dbReference>
<dbReference type="GO" id="GO:0003700">
    <property type="term" value="F:DNA-binding transcription factor activity"/>
    <property type="evidence" value="ECO:0007669"/>
    <property type="project" value="InterPro"/>
</dbReference>
<evidence type="ECO:0000256" key="1">
    <source>
        <dbReference type="ARBA" id="ARBA00022491"/>
    </source>
</evidence>
<evidence type="ECO:0000313" key="6">
    <source>
        <dbReference type="EMBL" id="RVU70633.1"/>
    </source>
</evidence>
<evidence type="ECO:0000313" key="7">
    <source>
        <dbReference type="Proteomes" id="UP000288291"/>
    </source>
</evidence>
<dbReference type="SMART" id="SM00866">
    <property type="entry name" value="UTRA"/>
    <property type="match status" value="1"/>
</dbReference>
<dbReference type="InterPro" id="IPR000524">
    <property type="entry name" value="Tscrpt_reg_HTH_GntR"/>
</dbReference>
<sequence>MVKAKYLEIAKAIEAKIMDGTFKKGNPLPDQQTLAKQFNVSRLTVKKALDGLDRKGLIYKQSGLGTFVLGEIPIKEGIDAPANAFIGLRNQMGKEQVSSKVILFSIEFPNEKIQEYLDLKRSEPVYNIRRLRLYNNEPLTLEHTYMPVKLVPDLDQDILLDSIYDYIHEKLNLQFGHAYRRISAVKADEYDEKYLDAKKDDPILELQQIVWLTNGQPIEYSTSKNRYDRRSYITVENNRF</sequence>
<dbReference type="InterPro" id="IPR036390">
    <property type="entry name" value="WH_DNA-bd_sf"/>
</dbReference>
<dbReference type="RefSeq" id="WP_103661909.1">
    <property type="nucleotide sequence ID" value="NZ_ML136883.1"/>
</dbReference>
<comment type="caution">
    <text evidence="6">The sequence shown here is derived from an EMBL/GenBank/DDBJ whole genome shotgun (WGS) entry which is preliminary data.</text>
</comment>
<organism evidence="6 7">
    <name type="scientific">Lactobacillus xujianguonis</name>
    <dbReference type="NCBI Taxonomy" id="2495899"/>
    <lineage>
        <taxon>Bacteria</taxon>
        <taxon>Bacillati</taxon>
        <taxon>Bacillota</taxon>
        <taxon>Bacilli</taxon>
        <taxon>Lactobacillales</taxon>
        <taxon>Lactobacillaceae</taxon>
        <taxon>Lactobacillus</taxon>
    </lineage>
</organism>
<keyword evidence="3" id="KW-0238">DNA-binding</keyword>
<dbReference type="SMART" id="SM00345">
    <property type="entry name" value="HTH_GNTR"/>
    <property type="match status" value="1"/>
</dbReference>
<dbReference type="InterPro" id="IPR036388">
    <property type="entry name" value="WH-like_DNA-bd_sf"/>
</dbReference>
<dbReference type="CDD" id="cd07377">
    <property type="entry name" value="WHTH_GntR"/>
    <property type="match status" value="1"/>
</dbReference>
<reference evidence="6 7" key="1">
    <citation type="submission" date="2018-12" db="EMBL/GenBank/DDBJ databases">
        <authorList>
            <person name="Meng J."/>
        </authorList>
    </citation>
    <scope>NUCLEOTIDE SEQUENCE [LARGE SCALE GENOMIC DNA]</scope>
    <source>
        <strain evidence="6 7">HT111-2</strain>
    </source>
</reference>
<keyword evidence="1" id="KW-0678">Repressor</keyword>
<dbReference type="PANTHER" id="PTHR44846:SF5">
    <property type="entry name" value="HTH-TYPE TRANSCRIPTIONAL REGULATOR GMUR"/>
    <property type="match status" value="1"/>
</dbReference>
<gene>
    <name evidence="6" type="ORF">EJK17_06435</name>
</gene>
<dbReference type="PROSITE" id="PS50949">
    <property type="entry name" value="HTH_GNTR"/>
    <property type="match status" value="1"/>
</dbReference>
<protein>
    <submittedName>
        <fullName evidence="6">GntR family transcriptional regulator</fullName>
    </submittedName>
</protein>
<dbReference type="InterPro" id="IPR050679">
    <property type="entry name" value="Bact_HTH_transcr_reg"/>
</dbReference>
<feature type="domain" description="HTH gntR-type" evidence="5">
    <location>
        <begin position="3"/>
        <end position="71"/>
    </location>
</feature>
<keyword evidence="2" id="KW-0805">Transcription regulation</keyword>
<dbReference type="InterPro" id="IPR028978">
    <property type="entry name" value="Chorismate_lyase_/UTRA_dom_sf"/>
</dbReference>
<dbReference type="GO" id="GO:0003677">
    <property type="term" value="F:DNA binding"/>
    <property type="evidence" value="ECO:0007669"/>
    <property type="project" value="UniProtKB-KW"/>
</dbReference>
<evidence type="ECO:0000259" key="5">
    <source>
        <dbReference type="PROSITE" id="PS50949"/>
    </source>
</evidence>
<dbReference type="GO" id="GO:0045892">
    <property type="term" value="P:negative regulation of DNA-templated transcription"/>
    <property type="evidence" value="ECO:0007669"/>
    <property type="project" value="TreeGrafter"/>
</dbReference>
<dbReference type="Gene3D" id="1.10.10.10">
    <property type="entry name" value="Winged helix-like DNA-binding domain superfamily/Winged helix DNA-binding domain"/>
    <property type="match status" value="1"/>
</dbReference>
<dbReference type="SUPFAM" id="SSF64288">
    <property type="entry name" value="Chorismate lyase-like"/>
    <property type="match status" value="1"/>
</dbReference>
<dbReference type="PRINTS" id="PR00035">
    <property type="entry name" value="HTHGNTR"/>
</dbReference>
<keyword evidence="7" id="KW-1185">Reference proteome</keyword>
<dbReference type="EMBL" id="RXIA01000015">
    <property type="protein sequence ID" value="RVU70633.1"/>
    <property type="molecule type" value="Genomic_DNA"/>
</dbReference>
<name>A0A437SUL7_9LACO</name>
<evidence type="ECO:0000256" key="2">
    <source>
        <dbReference type="ARBA" id="ARBA00023015"/>
    </source>
</evidence>
<dbReference type="AlphaFoldDB" id="A0A437SUL7"/>
<dbReference type="PANTHER" id="PTHR44846">
    <property type="entry name" value="MANNOSYL-D-GLYCERATE TRANSPORT/METABOLISM SYSTEM REPRESSOR MNGR-RELATED"/>
    <property type="match status" value="1"/>
</dbReference>
<proteinExistence type="predicted"/>
<accession>A0A437SUL7</accession>
<keyword evidence="4" id="KW-0804">Transcription</keyword>
<evidence type="ECO:0000256" key="3">
    <source>
        <dbReference type="ARBA" id="ARBA00023125"/>
    </source>
</evidence>
<evidence type="ECO:0000256" key="4">
    <source>
        <dbReference type="ARBA" id="ARBA00023163"/>
    </source>
</evidence>
<dbReference type="Pfam" id="PF00392">
    <property type="entry name" value="GntR"/>
    <property type="match status" value="1"/>
</dbReference>
<dbReference type="FunFam" id="3.40.1410.10:FF:000008">
    <property type="entry name" value="Transcriptional regulator, GntR family"/>
    <property type="match status" value="1"/>
</dbReference>
<dbReference type="InterPro" id="IPR011663">
    <property type="entry name" value="UTRA"/>
</dbReference>
<dbReference type="Gene3D" id="3.40.1410.10">
    <property type="entry name" value="Chorismate lyase-like"/>
    <property type="match status" value="1"/>
</dbReference>
<dbReference type="Pfam" id="PF07702">
    <property type="entry name" value="UTRA"/>
    <property type="match status" value="1"/>
</dbReference>
<dbReference type="Proteomes" id="UP000288291">
    <property type="component" value="Unassembled WGS sequence"/>
</dbReference>